<evidence type="ECO:0000256" key="5">
    <source>
        <dbReference type="ARBA" id="ARBA00022741"/>
    </source>
</evidence>
<feature type="domain" description="NACHT" evidence="7">
    <location>
        <begin position="93"/>
        <end position="227"/>
    </location>
</feature>
<dbReference type="FunFam" id="3.40.50.300:FF:000210">
    <property type="entry name" value="Si:dkey-16p6.1"/>
    <property type="match status" value="1"/>
</dbReference>
<dbReference type="Pfam" id="PF05729">
    <property type="entry name" value="NACHT"/>
    <property type="match status" value="1"/>
</dbReference>
<dbReference type="Pfam" id="PF17776">
    <property type="entry name" value="NLRC4_HD2"/>
    <property type="match status" value="1"/>
</dbReference>
<dbReference type="InterPro" id="IPR051261">
    <property type="entry name" value="NLR"/>
</dbReference>
<evidence type="ECO:0000313" key="9">
    <source>
        <dbReference type="Proteomes" id="UP000472262"/>
    </source>
</evidence>
<evidence type="ECO:0000256" key="6">
    <source>
        <dbReference type="ARBA" id="ARBA00022840"/>
    </source>
</evidence>
<dbReference type="Gene3D" id="3.80.10.10">
    <property type="entry name" value="Ribonuclease Inhibitor"/>
    <property type="match status" value="2"/>
</dbReference>
<dbReference type="Gene3D" id="3.40.50.300">
    <property type="entry name" value="P-loop containing nucleotide triphosphate hydrolases"/>
    <property type="match status" value="1"/>
</dbReference>
<dbReference type="InterPro" id="IPR029495">
    <property type="entry name" value="NACHT-assoc"/>
</dbReference>
<dbReference type="Pfam" id="PF14484">
    <property type="entry name" value="FISNA"/>
    <property type="match status" value="1"/>
</dbReference>
<evidence type="ECO:0000256" key="2">
    <source>
        <dbReference type="ARBA" id="ARBA00022490"/>
    </source>
</evidence>
<dbReference type="Ensembl" id="ENSSGRT00000111564.1">
    <property type="protein sequence ID" value="ENSSGRP00000104943.1"/>
    <property type="gene ID" value="ENSSGRG00000051990.1"/>
</dbReference>
<dbReference type="Proteomes" id="UP000472262">
    <property type="component" value="Unassembled WGS sequence"/>
</dbReference>
<dbReference type="SMART" id="SM01288">
    <property type="entry name" value="FISNA"/>
    <property type="match status" value="1"/>
</dbReference>
<evidence type="ECO:0000256" key="3">
    <source>
        <dbReference type="ARBA" id="ARBA00022614"/>
    </source>
</evidence>
<organism evidence="8 9">
    <name type="scientific">Sinocyclocheilus grahami</name>
    <name type="common">Dianchi golden-line fish</name>
    <name type="synonym">Barbus grahami</name>
    <dbReference type="NCBI Taxonomy" id="75366"/>
    <lineage>
        <taxon>Eukaryota</taxon>
        <taxon>Metazoa</taxon>
        <taxon>Chordata</taxon>
        <taxon>Craniata</taxon>
        <taxon>Vertebrata</taxon>
        <taxon>Euteleostomi</taxon>
        <taxon>Actinopterygii</taxon>
        <taxon>Neopterygii</taxon>
        <taxon>Teleostei</taxon>
        <taxon>Ostariophysi</taxon>
        <taxon>Cypriniformes</taxon>
        <taxon>Cyprinidae</taxon>
        <taxon>Cyprininae</taxon>
        <taxon>Sinocyclocheilus</taxon>
    </lineage>
</organism>
<name>A0A672SRX8_SINGR</name>
<accession>A0A672SRX8</accession>
<dbReference type="InterPro" id="IPR032675">
    <property type="entry name" value="LRR_dom_sf"/>
</dbReference>
<keyword evidence="4" id="KW-0677">Repeat</keyword>
<evidence type="ECO:0000256" key="4">
    <source>
        <dbReference type="ARBA" id="ARBA00022737"/>
    </source>
</evidence>
<dbReference type="InterPro" id="IPR041075">
    <property type="entry name" value="NOD1/2_WH"/>
</dbReference>
<dbReference type="PROSITE" id="PS51450">
    <property type="entry name" value="LRR"/>
    <property type="match status" value="1"/>
</dbReference>
<proteinExistence type="predicted"/>
<dbReference type="AlphaFoldDB" id="A0A672SRX8"/>
<dbReference type="SUPFAM" id="SSF52047">
    <property type="entry name" value="RNI-like"/>
    <property type="match status" value="1"/>
</dbReference>
<sequence>FVSLVSLLRTTGLYCQYWKKHQSVSEGIAKQGDSKLLKNIYTDLYMTLSVSKQVNIQNEAGQVQAADRRHESQEIPVECKNLFEAPEQDNEIRTVLTKGVAGIGKSVSVQKFIVDWADGKENEDVTFIFPLAFREMNLKEKETQSLTSLIRQFFPEIKGLNLARNDQFKLLFILDGLDECRLPLNFEGNETCRDVSSQVSLDVLLTNLIKGNLLPSALIWIPTSPAAAIKIPPECINRVTEVQGFNDAQKKEYFRKRFTDADLANEIIDYVKQSKSLFIMCYIPVFCWISKINNDLKNSQADDASKILQESNTEDIPKTLTQMYTHFLRFQILQSRRKYDGEYTPDVSWDKDAILSLGRLAFHQLQRNNLLFYDTDLESCGIDASQASVYSTSVYSSMCTQMFKEEKGIILGTTFCFVHLSIQEFIAALYAHLFLDLNKKSVFDHHESTEQENKNETMIDLLKTAVDKALESETGHLDLFLRFLLGLSLQTNRPLLRGLLTQQDEDKKMSPERFINLFYCLNELNDQTLVNEIQTQLREGSLSSGDLSPAQWSAVAFVLLTSEEEMDEFDLQKFKKSDECLFRLLEVLKISKRALLNNNNITAEGCAALTSAFNSNPSNLKELDLSGNKLRNTGIKKICHLLNNPQFRLEKLSLRKCGLTEESCCSALMSALNLNPSHLRELNLSKNKLGDSGVKTLSDLLKNTQCKLEKLQLVSFLGLILTSALKSNPSHLRELDLNENKIKDTGLKILCDVLKDSRCKLERLR</sequence>
<dbReference type="GO" id="GO:0005737">
    <property type="term" value="C:cytoplasm"/>
    <property type="evidence" value="ECO:0007669"/>
    <property type="project" value="UniProtKB-SubCell"/>
</dbReference>
<dbReference type="InterPro" id="IPR001611">
    <property type="entry name" value="Leu-rich_rpt"/>
</dbReference>
<dbReference type="InterPro" id="IPR027417">
    <property type="entry name" value="P-loop_NTPase"/>
</dbReference>
<reference evidence="8" key="1">
    <citation type="submission" date="2025-08" db="UniProtKB">
        <authorList>
            <consortium name="Ensembl"/>
        </authorList>
    </citation>
    <scope>IDENTIFICATION</scope>
</reference>
<keyword evidence="2" id="KW-0963">Cytoplasm</keyword>
<keyword evidence="9" id="KW-1185">Reference proteome</keyword>
<dbReference type="InterPro" id="IPR007111">
    <property type="entry name" value="NACHT_NTPase"/>
</dbReference>
<dbReference type="Pfam" id="PF17779">
    <property type="entry name" value="WHD_NOD2"/>
    <property type="match status" value="1"/>
</dbReference>
<keyword evidence="5" id="KW-0547">Nucleotide-binding</keyword>
<keyword evidence="6" id="KW-0067">ATP-binding</keyword>
<evidence type="ECO:0000259" key="7">
    <source>
        <dbReference type="PROSITE" id="PS50837"/>
    </source>
</evidence>
<dbReference type="Pfam" id="PF13516">
    <property type="entry name" value="LRR_6"/>
    <property type="match status" value="3"/>
</dbReference>
<dbReference type="SMART" id="SM00368">
    <property type="entry name" value="LRR_RI"/>
    <property type="match status" value="5"/>
</dbReference>
<dbReference type="GO" id="GO:0005524">
    <property type="term" value="F:ATP binding"/>
    <property type="evidence" value="ECO:0007669"/>
    <property type="project" value="UniProtKB-KW"/>
</dbReference>
<evidence type="ECO:0000256" key="1">
    <source>
        <dbReference type="ARBA" id="ARBA00004496"/>
    </source>
</evidence>
<dbReference type="PROSITE" id="PS50837">
    <property type="entry name" value="NACHT"/>
    <property type="match status" value="1"/>
</dbReference>
<evidence type="ECO:0000313" key="8">
    <source>
        <dbReference type="Ensembl" id="ENSSGRP00000104943.1"/>
    </source>
</evidence>
<dbReference type="InterPro" id="IPR041267">
    <property type="entry name" value="NLRP_HD2"/>
</dbReference>
<protein>
    <recommendedName>
        <fullName evidence="7">NACHT domain-containing protein</fullName>
    </recommendedName>
</protein>
<dbReference type="PANTHER" id="PTHR24106">
    <property type="entry name" value="NACHT, LRR AND CARD DOMAINS-CONTAINING"/>
    <property type="match status" value="1"/>
</dbReference>
<keyword evidence="3" id="KW-0433">Leucine-rich repeat</keyword>
<reference evidence="8" key="2">
    <citation type="submission" date="2025-09" db="UniProtKB">
        <authorList>
            <consortium name="Ensembl"/>
        </authorList>
    </citation>
    <scope>IDENTIFICATION</scope>
</reference>
<comment type="subcellular location">
    <subcellularLocation>
        <location evidence="1">Cytoplasm</location>
    </subcellularLocation>
</comment>